<dbReference type="OrthoDB" id="384327at2"/>
<dbReference type="InterPro" id="IPR003838">
    <property type="entry name" value="ABC3_permease_C"/>
</dbReference>
<keyword evidence="6" id="KW-1003">Cell membrane</keyword>
<dbReference type="EMBL" id="FWFD01000013">
    <property type="protein sequence ID" value="SLM86106.1"/>
    <property type="molecule type" value="Genomic_DNA"/>
</dbReference>
<evidence type="ECO:0000256" key="5">
    <source>
        <dbReference type="ARBA" id="ARBA00022448"/>
    </source>
</evidence>
<keyword evidence="14" id="KW-1185">Reference proteome</keyword>
<comment type="subunit">
    <text evidence="3">The complex is composed of two ATP-binding proteins (HrtA), two transmembrane proteins (HrtB) and a solute-binding protein.</text>
</comment>
<evidence type="ECO:0000256" key="2">
    <source>
        <dbReference type="ARBA" id="ARBA00008697"/>
    </source>
</evidence>
<dbReference type="RefSeq" id="WP_086951740.1">
    <property type="nucleotide sequence ID" value="NZ_FWFD01000013.1"/>
</dbReference>
<dbReference type="PANTHER" id="PTHR43738">
    <property type="entry name" value="ABC TRANSPORTER, MEMBRANE PROTEIN"/>
    <property type="match status" value="1"/>
</dbReference>
<dbReference type="GO" id="GO:0005886">
    <property type="term" value="C:plasma membrane"/>
    <property type="evidence" value="ECO:0007669"/>
    <property type="project" value="UniProtKB-SubCell"/>
</dbReference>
<gene>
    <name evidence="13" type="ORF">FM121_08460</name>
</gene>
<comment type="function">
    <text evidence="10">Part of the ABC transporter complex hrt involved in hemin import. Responsible for the translocation of the substrate across the membrane.</text>
</comment>
<feature type="transmembrane region" description="Helical" evidence="11">
    <location>
        <begin position="242"/>
        <end position="263"/>
    </location>
</feature>
<evidence type="ECO:0000256" key="11">
    <source>
        <dbReference type="SAM" id="Phobius"/>
    </source>
</evidence>
<accession>A0A1X6WR22</accession>
<feature type="domain" description="ABC3 transporter permease C-terminal" evidence="12">
    <location>
        <begin position="241"/>
        <end position="348"/>
    </location>
</feature>
<feature type="transmembrane region" description="Helical" evidence="11">
    <location>
        <begin position="324"/>
        <end position="344"/>
    </location>
</feature>
<organism evidence="13 14">
    <name type="scientific">Vagococcus fluvialis bH819</name>
    <dbReference type="NCBI Taxonomy" id="1255619"/>
    <lineage>
        <taxon>Bacteria</taxon>
        <taxon>Bacillati</taxon>
        <taxon>Bacillota</taxon>
        <taxon>Bacilli</taxon>
        <taxon>Lactobacillales</taxon>
        <taxon>Enterococcaceae</taxon>
        <taxon>Vagococcus</taxon>
    </lineage>
</organism>
<evidence type="ECO:0000313" key="13">
    <source>
        <dbReference type="EMBL" id="SLM86106.1"/>
    </source>
</evidence>
<protein>
    <recommendedName>
        <fullName evidence="4">Putative hemin transport system permease protein HrtB</fullName>
    </recommendedName>
</protein>
<evidence type="ECO:0000256" key="4">
    <source>
        <dbReference type="ARBA" id="ARBA00016962"/>
    </source>
</evidence>
<dbReference type="AlphaFoldDB" id="A0A1X6WR22"/>
<keyword evidence="8 11" id="KW-1133">Transmembrane helix</keyword>
<dbReference type="InterPro" id="IPR051125">
    <property type="entry name" value="ABC-4/HrtB_transporter"/>
</dbReference>
<keyword evidence="9 11" id="KW-0472">Membrane</keyword>
<dbReference type="PANTHER" id="PTHR43738:SF1">
    <property type="entry name" value="HEMIN TRANSPORT SYSTEM PERMEASE PROTEIN HRTB-RELATED"/>
    <property type="match status" value="1"/>
</dbReference>
<evidence type="ECO:0000256" key="6">
    <source>
        <dbReference type="ARBA" id="ARBA00022475"/>
    </source>
</evidence>
<dbReference type="Proteomes" id="UP000195918">
    <property type="component" value="Unassembled WGS sequence"/>
</dbReference>
<reference evidence="14" key="1">
    <citation type="submission" date="2017-02" db="EMBL/GenBank/DDBJ databases">
        <authorList>
            <person name="Dridi B."/>
        </authorList>
    </citation>
    <scope>NUCLEOTIDE SEQUENCE [LARGE SCALE GENOMIC DNA]</scope>
    <source>
        <strain evidence="14">bH819</strain>
    </source>
</reference>
<evidence type="ECO:0000256" key="8">
    <source>
        <dbReference type="ARBA" id="ARBA00022989"/>
    </source>
</evidence>
<evidence type="ECO:0000256" key="7">
    <source>
        <dbReference type="ARBA" id="ARBA00022692"/>
    </source>
</evidence>
<sequence length="358" mass="38919">MFLALKEMSYSKLRYTLIVGIIVLISYAVFMLSGLANGLAQEFKQVIIDWNSQTVILSEDSNKNLSASQLTEKNLADVTSDKKAPILIYNGAIGNKKEKTNITLFGTQNDAFLLPELLEGSMFKNKNEVIISKNLATKGYSVGDKIEVGSDNIKMKIVGISPETFYTVTPVIYSSLDDAAHVKYGKNFKASPDGLPLNAVVTNSQDATASKEAKPKLDVLKTDDFIESLPGYSAQNLTLNSMIYFLFFIVTAIIGIFMYVMTLQKTSIFGVMKAQGISSKFIIDSIVKQSFIIGVFGIALGFGLAYGTSLILPEAIPFNVALNLWSIYSLVLLVVTIIGSLFSIGTVTKVDPMKAIGG</sequence>
<keyword evidence="7 11" id="KW-0812">Transmembrane</keyword>
<name>A0A1X6WR22_9ENTE</name>
<evidence type="ECO:0000259" key="12">
    <source>
        <dbReference type="Pfam" id="PF02687"/>
    </source>
</evidence>
<comment type="subcellular location">
    <subcellularLocation>
        <location evidence="1">Cell membrane</location>
        <topology evidence="1">Multi-pass membrane protein</topology>
    </subcellularLocation>
</comment>
<dbReference type="Pfam" id="PF02687">
    <property type="entry name" value="FtsX"/>
    <property type="match status" value="1"/>
</dbReference>
<evidence type="ECO:0000256" key="3">
    <source>
        <dbReference type="ARBA" id="ARBA00011131"/>
    </source>
</evidence>
<evidence type="ECO:0000313" key="14">
    <source>
        <dbReference type="Proteomes" id="UP000195918"/>
    </source>
</evidence>
<keyword evidence="5" id="KW-0813">Transport</keyword>
<evidence type="ECO:0000256" key="9">
    <source>
        <dbReference type="ARBA" id="ARBA00023136"/>
    </source>
</evidence>
<comment type="similarity">
    <text evidence="2">Belongs to the ABC-4 integral membrane protein family. HrtB subfamily.</text>
</comment>
<proteinExistence type="inferred from homology"/>
<feature type="transmembrane region" description="Helical" evidence="11">
    <location>
        <begin position="15"/>
        <end position="36"/>
    </location>
</feature>
<feature type="transmembrane region" description="Helical" evidence="11">
    <location>
        <begin position="290"/>
        <end position="312"/>
    </location>
</feature>
<evidence type="ECO:0000256" key="10">
    <source>
        <dbReference type="ARBA" id="ARBA00024973"/>
    </source>
</evidence>
<evidence type="ECO:0000256" key="1">
    <source>
        <dbReference type="ARBA" id="ARBA00004651"/>
    </source>
</evidence>